<reference evidence="1 2" key="1">
    <citation type="submission" date="2016-03" db="EMBL/GenBank/DDBJ databases">
        <authorList>
            <person name="Sant'Anna F.H."/>
            <person name="Ambrosini A."/>
            <person name="Souza R."/>
            <person name="Bach E."/>
            <person name="Fernandes G."/>
            <person name="Balsanelli E."/>
            <person name="Baura V.A."/>
            <person name="Souza E.M."/>
            <person name="Passaglia L."/>
        </authorList>
    </citation>
    <scope>NUCLEOTIDE SEQUENCE [LARGE SCALE GENOMIC DNA]</scope>
    <source>
        <strain evidence="1 2">P26E</strain>
    </source>
</reference>
<organism evidence="1 2">
    <name type="scientific">Paenibacillus helianthi</name>
    <dbReference type="NCBI Taxonomy" id="1349432"/>
    <lineage>
        <taxon>Bacteria</taxon>
        <taxon>Bacillati</taxon>
        <taxon>Bacillota</taxon>
        <taxon>Bacilli</taxon>
        <taxon>Bacillales</taxon>
        <taxon>Paenibacillaceae</taxon>
        <taxon>Paenibacillus</taxon>
    </lineage>
</organism>
<comment type="caution">
    <text evidence="1">The sequence shown here is derived from an EMBL/GenBank/DDBJ whole genome shotgun (WGS) entry which is preliminary data.</text>
</comment>
<name>A0ABX3ESR0_9BACL</name>
<evidence type="ECO:0000313" key="1">
    <source>
        <dbReference type="EMBL" id="OKP88045.1"/>
    </source>
</evidence>
<sequence>MEGLHLHGDDKKRYFVSVSHGLIQDVRNDSGEYEVLLTAEELTGLQDILKDLAREDEYAFRRAFVPYKSADHDEAINQFDDQTLRVFQYVHRHGTPETRQTIEQLNVLPKLANTGYEDTGYDGGSPTNK</sequence>
<dbReference type="Proteomes" id="UP000186058">
    <property type="component" value="Unassembled WGS sequence"/>
</dbReference>
<evidence type="ECO:0008006" key="3">
    <source>
        <dbReference type="Google" id="ProtNLM"/>
    </source>
</evidence>
<protein>
    <recommendedName>
        <fullName evidence="3">Hydrolase</fullName>
    </recommendedName>
</protein>
<accession>A0ABX3ESR0</accession>
<gene>
    <name evidence="1" type="ORF">A3844_09465</name>
</gene>
<proteinExistence type="predicted"/>
<keyword evidence="2" id="KW-1185">Reference proteome</keyword>
<dbReference type="EMBL" id="LVWI01000033">
    <property type="protein sequence ID" value="OKP88045.1"/>
    <property type="molecule type" value="Genomic_DNA"/>
</dbReference>
<evidence type="ECO:0000313" key="2">
    <source>
        <dbReference type="Proteomes" id="UP000186058"/>
    </source>
</evidence>